<feature type="transmembrane region" description="Helical" evidence="5">
    <location>
        <begin position="127"/>
        <end position="146"/>
    </location>
</feature>
<dbReference type="InterPro" id="IPR037185">
    <property type="entry name" value="EmrE-like"/>
</dbReference>
<protein>
    <recommendedName>
        <fullName evidence="8">DMT family transporter</fullName>
    </recommendedName>
</protein>
<name>A0AA91IC65_VARPD</name>
<organism evidence="6 7">
    <name type="scientific">Variovorax paradoxus</name>
    <dbReference type="NCBI Taxonomy" id="34073"/>
    <lineage>
        <taxon>Bacteria</taxon>
        <taxon>Pseudomonadati</taxon>
        <taxon>Pseudomonadota</taxon>
        <taxon>Betaproteobacteria</taxon>
        <taxon>Burkholderiales</taxon>
        <taxon>Comamonadaceae</taxon>
        <taxon>Variovorax</taxon>
    </lineage>
</organism>
<feature type="transmembrane region" description="Helical" evidence="5">
    <location>
        <begin position="69"/>
        <end position="92"/>
    </location>
</feature>
<evidence type="ECO:0000256" key="5">
    <source>
        <dbReference type="SAM" id="Phobius"/>
    </source>
</evidence>
<dbReference type="EMBL" id="LVHG01000029">
    <property type="protein sequence ID" value="OAK65804.1"/>
    <property type="molecule type" value="Genomic_DNA"/>
</dbReference>
<evidence type="ECO:0000256" key="1">
    <source>
        <dbReference type="ARBA" id="ARBA00004141"/>
    </source>
</evidence>
<accession>A0AA91IC65</accession>
<proteinExistence type="predicted"/>
<dbReference type="PANTHER" id="PTHR22911">
    <property type="entry name" value="ACYL-MALONYL CONDENSING ENZYME-RELATED"/>
    <property type="match status" value="1"/>
</dbReference>
<feature type="transmembrane region" description="Helical" evidence="5">
    <location>
        <begin position="278"/>
        <end position="297"/>
    </location>
</feature>
<dbReference type="GO" id="GO:0016020">
    <property type="term" value="C:membrane"/>
    <property type="evidence" value="ECO:0007669"/>
    <property type="project" value="UniProtKB-SubCell"/>
</dbReference>
<keyword evidence="4 5" id="KW-0472">Membrane</keyword>
<feature type="transmembrane region" description="Helical" evidence="5">
    <location>
        <begin position="248"/>
        <end position="272"/>
    </location>
</feature>
<feature type="transmembrane region" description="Helical" evidence="5">
    <location>
        <begin position="158"/>
        <end position="177"/>
    </location>
</feature>
<sequence>MQALWMVLGAFLFATMSVVVKIASEWFNSGEMVLGRGLIGIVFLWLLARNRGVSLATRYPGMHAWRSTIGVISLGAWFYAIAHLPLATAVTLNYMSSVWVAAFLVGGALLAWVPVPGRDGRVERPPLQGTLAMTVLAGFAGVVLMLKPTVSGNEGFAGMLGLLSGLTAAFAYMQVVALSRIGEPELRTVFYFAVGSAVAGAFATAATGFSGGASWTWQHALWLLPIGLLAALGQLCMTRAYATAKTQAGTLVVANLQYSGIVFAAFYGVVLFNDRIDAAGWGGMALIIASGIAATVLRQRAVPKAPAEEH</sequence>
<feature type="transmembrane region" description="Helical" evidence="5">
    <location>
        <begin position="189"/>
        <end position="209"/>
    </location>
</feature>
<feature type="transmembrane region" description="Helical" evidence="5">
    <location>
        <begin position="32"/>
        <end position="48"/>
    </location>
</feature>
<feature type="transmembrane region" description="Helical" evidence="5">
    <location>
        <begin position="215"/>
        <end position="236"/>
    </location>
</feature>
<dbReference type="Gene3D" id="1.10.3730.20">
    <property type="match status" value="1"/>
</dbReference>
<dbReference type="RefSeq" id="WP_234382721.1">
    <property type="nucleotide sequence ID" value="NZ_LVHG01000029.1"/>
</dbReference>
<evidence type="ECO:0008006" key="8">
    <source>
        <dbReference type="Google" id="ProtNLM"/>
    </source>
</evidence>
<evidence type="ECO:0000256" key="2">
    <source>
        <dbReference type="ARBA" id="ARBA00022692"/>
    </source>
</evidence>
<evidence type="ECO:0000313" key="7">
    <source>
        <dbReference type="Proteomes" id="UP000077852"/>
    </source>
</evidence>
<comment type="caution">
    <text evidence="6">The sequence shown here is derived from an EMBL/GenBank/DDBJ whole genome shotgun (WGS) entry which is preliminary data.</text>
</comment>
<evidence type="ECO:0000313" key="6">
    <source>
        <dbReference type="EMBL" id="OAK65804.1"/>
    </source>
</evidence>
<feature type="transmembrane region" description="Helical" evidence="5">
    <location>
        <begin position="98"/>
        <end position="115"/>
    </location>
</feature>
<dbReference type="PANTHER" id="PTHR22911:SF6">
    <property type="entry name" value="SOLUTE CARRIER FAMILY 35 MEMBER G1"/>
    <property type="match status" value="1"/>
</dbReference>
<evidence type="ECO:0000256" key="4">
    <source>
        <dbReference type="ARBA" id="ARBA00023136"/>
    </source>
</evidence>
<dbReference type="AlphaFoldDB" id="A0AA91IC65"/>
<dbReference type="Proteomes" id="UP000077852">
    <property type="component" value="Unassembled WGS sequence"/>
</dbReference>
<keyword evidence="2 5" id="KW-0812">Transmembrane</keyword>
<dbReference type="SUPFAM" id="SSF103481">
    <property type="entry name" value="Multidrug resistance efflux transporter EmrE"/>
    <property type="match status" value="1"/>
</dbReference>
<gene>
    <name evidence="6" type="ORF">A3K87_00570</name>
</gene>
<evidence type="ECO:0000256" key="3">
    <source>
        <dbReference type="ARBA" id="ARBA00022989"/>
    </source>
</evidence>
<keyword evidence="3 5" id="KW-1133">Transmembrane helix</keyword>
<comment type="subcellular location">
    <subcellularLocation>
        <location evidence="1">Membrane</location>
        <topology evidence="1">Multi-pass membrane protein</topology>
    </subcellularLocation>
</comment>
<reference evidence="6 7" key="1">
    <citation type="submission" date="2016-03" db="EMBL/GenBank/DDBJ databases">
        <title>Genome sequence of Variovorax paradoxus KB5.</title>
        <authorList>
            <person name="Jeong H."/>
            <person name="Hong C.E."/>
            <person name="Jo S.H."/>
            <person name="Park J.M."/>
        </authorList>
    </citation>
    <scope>NUCLEOTIDE SEQUENCE [LARGE SCALE GENOMIC DNA]</scope>
    <source>
        <strain evidence="6 7">KB5</strain>
    </source>
</reference>